<organism evidence="1 2">
    <name type="scientific">Candidatus Uhrbacteria bacterium GW2011_GWA2_52_8d</name>
    <dbReference type="NCBI Taxonomy" id="1618979"/>
    <lineage>
        <taxon>Bacteria</taxon>
        <taxon>Candidatus Uhriibacteriota</taxon>
    </lineage>
</organism>
<protein>
    <recommendedName>
        <fullName evidence="3">PDZ domain-containing protein</fullName>
    </recommendedName>
</protein>
<reference evidence="1 2" key="1">
    <citation type="journal article" date="2015" name="Nature">
        <title>rRNA introns, odd ribosomes, and small enigmatic genomes across a large radiation of phyla.</title>
        <authorList>
            <person name="Brown C.T."/>
            <person name="Hug L.A."/>
            <person name="Thomas B.C."/>
            <person name="Sharon I."/>
            <person name="Castelle C.J."/>
            <person name="Singh A."/>
            <person name="Wilkins M.J."/>
            <person name="Williams K.H."/>
            <person name="Banfield J.F."/>
        </authorList>
    </citation>
    <scope>NUCLEOTIDE SEQUENCE [LARGE SCALE GENOMIC DNA]</scope>
</reference>
<dbReference type="InterPro" id="IPR036034">
    <property type="entry name" value="PDZ_sf"/>
</dbReference>
<evidence type="ECO:0000313" key="1">
    <source>
        <dbReference type="EMBL" id="KKW32430.1"/>
    </source>
</evidence>
<dbReference type="EMBL" id="LCRH01000028">
    <property type="protein sequence ID" value="KKW32430.1"/>
    <property type="molecule type" value="Genomic_DNA"/>
</dbReference>
<comment type="caution">
    <text evidence="1">The sequence shown here is derived from an EMBL/GenBank/DDBJ whole genome shotgun (WGS) entry which is preliminary data.</text>
</comment>
<name>A0A0G1XNI0_9BACT</name>
<dbReference type="Proteomes" id="UP000034054">
    <property type="component" value="Unassembled WGS sequence"/>
</dbReference>
<evidence type="ECO:0000313" key="2">
    <source>
        <dbReference type="Proteomes" id="UP000034054"/>
    </source>
</evidence>
<gene>
    <name evidence="1" type="ORF">UY76_C0028G0001</name>
</gene>
<dbReference type="Gene3D" id="2.30.42.10">
    <property type="match status" value="1"/>
</dbReference>
<evidence type="ECO:0008006" key="3">
    <source>
        <dbReference type="Google" id="ProtNLM"/>
    </source>
</evidence>
<feature type="non-terminal residue" evidence="1">
    <location>
        <position position="408"/>
    </location>
</feature>
<proteinExistence type="predicted"/>
<dbReference type="SUPFAM" id="SSF50156">
    <property type="entry name" value="PDZ domain-like"/>
    <property type="match status" value="1"/>
</dbReference>
<accession>A0A0G1XNI0</accession>
<sequence>MNPEWTREQQNNGIREVPQDILEWQMAQEFRGISTGVYVTSVEDHSPGYVAGLREGDRIILLDDKPASFYTFSHLFQSKDGKARKLQVRGQDNSIREVMLTPTWNADIDRWVIGIEMADVSSENLTIPEGEDHQRIAFELGEDPSLRGYVEIARSDSKRSWEKVVSKYVLFFSSNDGRLMEVDLLERWQISGGRCLVDPDLTTGGVYSFQRKKVVVSQLFAWNTPHILSHESRHAHQHADPRFKGKLSFYEPPTSENYGDDTHWTGKVRSEGLDILSQALVEGGIVNNTEEADILLKETRDKFDRHFRRNREATKVVQTLSDSEIEAMERLRKQVNNQIKQFFDWSVWTSFLDHVFKNGSSNLFDGVRVEFEGVDSRELNRNQRDRLQEVLQKALTSELHKGVLPLMH</sequence>
<dbReference type="AlphaFoldDB" id="A0A0G1XNI0"/>